<protein>
    <submittedName>
        <fullName evidence="1">Uncharacterized protein</fullName>
    </submittedName>
</protein>
<dbReference type="AlphaFoldDB" id="A0A1R3GVA8"/>
<name>A0A1R3GVA8_9ROSI</name>
<sequence length="53" mass="6122">MGISREGFSRSGPLHKCPRMPRFFEGQIDVSLGTSRLKHLKEDMKLEYCFAPH</sequence>
<comment type="caution">
    <text evidence="1">The sequence shown here is derived from an EMBL/GenBank/DDBJ whole genome shotgun (WGS) entry which is preliminary data.</text>
</comment>
<gene>
    <name evidence="1" type="ORF">COLO4_33269</name>
</gene>
<reference evidence="2" key="1">
    <citation type="submission" date="2013-09" db="EMBL/GenBank/DDBJ databases">
        <title>Corchorus olitorius genome sequencing.</title>
        <authorList>
            <person name="Alam M."/>
            <person name="Haque M.S."/>
            <person name="Islam M.S."/>
            <person name="Emdad E.M."/>
            <person name="Islam M.M."/>
            <person name="Ahmed B."/>
            <person name="Halim A."/>
            <person name="Hossen Q.M.M."/>
            <person name="Hossain M.Z."/>
            <person name="Ahmed R."/>
            <person name="Khan M.M."/>
            <person name="Islam R."/>
            <person name="Rashid M.M."/>
            <person name="Khan S.A."/>
            <person name="Rahman M.S."/>
            <person name="Alam M."/>
            <person name="Yahiya A.S."/>
            <person name="Khan M.S."/>
            <person name="Azam M.S."/>
            <person name="Haque T."/>
            <person name="Lashkar M.Z.H."/>
            <person name="Akhand A.I."/>
            <person name="Morshed G."/>
            <person name="Roy S."/>
            <person name="Uddin K.S."/>
            <person name="Rabeya T."/>
            <person name="Hossain A.S."/>
            <person name="Chowdhury A."/>
            <person name="Snigdha A.R."/>
            <person name="Mortoza M.S."/>
            <person name="Matin S.A."/>
            <person name="Hoque S.M.E."/>
            <person name="Islam M.K."/>
            <person name="Roy D.K."/>
            <person name="Haider R."/>
            <person name="Moosa M.M."/>
            <person name="Elias S.M."/>
            <person name="Hasan A.M."/>
            <person name="Jahan S."/>
            <person name="Shafiuddin M."/>
            <person name="Mahmood N."/>
            <person name="Shommy N.S."/>
        </authorList>
    </citation>
    <scope>NUCLEOTIDE SEQUENCE [LARGE SCALE GENOMIC DNA]</scope>
    <source>
        <strain evidence="2">cv. O-4</strain>
    </source>
</reference>
<evidence type="ECO:0000313" key="2">
    <source>
        <dbReference type="Proteomes" id="UP000187203"/>
    </source>
</evidence>
<accession>A0A1R3GVA8</accession>
<organism evidence="1 2">
    <name type="scientific">Corchorus olitorius</name>
    <dbReference type="NCBI Taxonomy" id="93759"/>
    <lineage>
        <taxon>Eukaryota</taxon>
        <taxon>Viridiplantae</taxon>
        <taxon>Streptophyta</taxon>
        <taxon>Embryophyta</taxon>
        <taxon>Tracheophyta</taxon>
        <taxon>Spermatophyta</taxon>
        <taxon>Magnoliopsida</taxon>
        <taxon>eudicotyledons</taxon>
        <taxon>Gunneridae</taxon>
        <taxon>Pentapetalae</taxon>
        <taxon>rosids</taxon>
        <taxon>malvids</taxon>
        <taxon>Malvales</taxon>
        <taxon>Malvaceae</taxon>
        <taxon>Grewioideae</taxon>
        <taxon>Apeibeae</taxon>
        <taxon>Corchorus</taxon>
    </lineage>
</organism>
<dbReference type="EMBL" id="AWUE01021509">
    <property type="protein sequence ID" value="OMO62009.1"/>
    <property type="molecule type" value="Genomic_DNA"/>
</dbReference>
<proteinExistence type="predicted"/>
<evidence type="ECO:0000313" key="1">
    <source>
        <dbReference type="EMBL" id="OMO62009.1"/>
    </source>
</evidence>
<dbReference type="Proteomes" id="UP000187203">
    <property type="component" value="Unassembled WGS sequence"/>
</dbReference>
<keyword evidence="2" id="KW-1185">Reference proteome</keyword>